<evidence type="ECO:0000313" key="9">
    <source>
        <dbReference type="Proteomes" id="UP000198406"/>
    </source>
</evidence>
<dbReference type="Pfam" id="PF07719">
    <property type="entry name" value="TPR_2"/>
    <property type="match status" value="1"/>
</dbReference>
<evidence type="ECO:0000256" key="7">
    <source>
        <dbReference type="SAM" id="MobiDB-lite"/>
    </source>
</evidence>
<feature type="region of interest" description="Disordered" evidence="7">
    <location>
        <begin position="220"/>
        <end position="256"/>
    </location>
</feature>
<evidence type="ECO:0000256" key="6">
    <source>
        <dbReference type="PROSITE-ProRule" id="PRU00339"/>
    </source>
</evidence>
<dbReference type="GO" id="GO:0005737">
    <property type="term" value="C:cytoplasm"/>
    <property type="evidence" value="ECO:0007669"/>
    <property type="project" value="TreeGrafter"/>
</dbReference>
<sequence length="647" mass="73619">MGAPPTLDARPQDVHKTTTTHHHHPDLSHYLSLIQQYMNVFRLDNAIFLAERCVAEFPSDPAALYWLCLCYYQAGQIPRARHLLSKAAHPTSQLLYLSAQCSFQLKEYARAEDALLHDCRHQFKQQQQQQQQQQQPQQPSQSSFEDWILQTTPCPIPNGAAGLALLGDVFRKSNRTQRAIQYYQMSLQLDPFLWSSFQALTDLGVAVDVPTVFGVPKPPTAATTTAKTPLQPQPPSPGLTPIHQNTTLERETSSHTVVLRRARQVANRGYYPPSPETPSLSTVTRSMRYLQGLGGEASEPRSLFLEEEKGDVQSILQTLATVGKAYQELCHYQCQACLDTLRMLPLSHQNTSWVLHQQGKAYLELNEFTAAQRCLEHMKHLEPGRLEGLELLSTVYWHQKKEVDLASLAQHVVAWDKRSPQAWCVVGNCFSLQKDHEAALSFFKRSLQLDPNFTYTHTLCGYEYMANEDFEPAMACFRQAIRTNERHYNAWYGLGCIYHRQEKYDLAEYHFERACQIHPTSSILRCNWGISQHANGKAYQALETLSEASRLDPGNPQARFQRATIYSALHRPQEAALELEKVRDAAPREATVHFCLGKVYKRLGRLDDAMKCFLAAMDLDPKDSQMIKSAMDKLDNPDIDEETMIPF</sequence>
<evidence type="ECO:0000256" key="3">
    <source>
        <dbReference type="ARBA" id="ARBA00022803"/>
    </source>
</evidence>
<dbReference type="InParanoid" id="A0A1Z5K6F8"/>
<dbReference type="PROSITE" id="PS50293">
    <property type="entry name" value="TPR_REGION"/>
    <property type="match status" value="1"/>
</dbReference>
<keyword evidence="4" id="KW-0539">Nucleus</keyword>
<evidence type="ECO:0000256" key="2">
    <source>
        <dbReference type="ARBA" id="ARBA00022737"/>
    </source>
</evidence>
<reference evidence="8 9" key="1">
    <citation type="journal article" date="2015" name="Plant Cell">
        <title>Oil accumulation by the oleaginous diatom Fistulifera solaris as revealed by the genome and transcriptome.</title>
        <authorList>
            <person name="Tanaka T."/>
            <person name="Maeda Y."/>
            <person name="Veluchamy A."/>
            <person name="Tanaka M."/>
            <person name="Abida H."/>
            <person name="Marechal E."/>
            <person name="Bowler C."/>
            <person name="Muto M."/>
            <person name="Sunaga Y."/>
            <person name="Tanaka M."/>
            <person name="Yoshino T."/>
            <person name="Taniguchi T."/>
            <person name="Fukuda Y."/>
            <person name="Nemoto M."/>
            <person name="Matsumoto M."/>
            <person name="Wong P.S."/>
            <person name="Aburatani S."/>
            <person name="Fujibuchi W."/>
        </authorList>
    </citation>
    <scope>NUCLEOTIDE SEQUENCE [LARGE SCALE GENOMIC DNA]</scope>
    <source>
        <strain evidence="8 9">JPCC DA0580</strain>
    </source>
</reference>
<evidence type="ECO:0000256" key="5">
    <source>
        <dbReference type="ARBA" id="ARBA00038210"/>
    </source>
</evidence>
<dbReference type="PROSITE" id="PS50005">
    <property type="entry name" value="TPR"/>
    <property type="match status" value="5"/>
</dbReference>
<proteinExistence type="inferred from homology"/>
<dbReference type="Gene3D" id="1.25.40.10">
    <property type="entry name" value="Tetratricopeptide repeat domain"/>
    <property type="match status" value="4"/>
</dbReference>
<keyword evidence="2" id="KW-0677">Repeat</keyword>
<keyword evidence="9" id="KW-1185">Reference proteome</keyword>
<dbReference type="SMART" id="SM00028">
    <property type="entry name" value="TPR"/>
    <property type="match status" value="8"/>
</dbReference>
<accession>A0A1Z5K6F8</accession>
<evidence type="ECO:0000256" key="4">
    <source>
        <dbReference type="ARBA" id="ARBA00023242"/>
    </source>
</evidence>
<dbReference type="Pfam" id="PF13176">
    <property type="entry name" value="TPR_7"/>
    <property type="match status" value="1"/>
</dbReference>
<dbReference type="PANTHER" id="PTHR12558">
    <property type="entry name" value="CELL DIVISION CYCLE 16,23,27"/>
    <property type="match status" value="1"/>
</dbReference>
<feature type="repeat" description="TPR" evidence="6">
    <location>
        <begin position="454"/>
        <end position="487"/>
    </location>
</feature>
<gene>
    <name evidence="8" type="ORF">FisN_31Lh040</name>
</gene>
<dbReference type="GO" id="GO:0007091">
    <property type="term" value="P:metaphase/anaphase transition of mitotic cell cycle"/>
    <property type="evidence" value="ECO:0007669"/>
    <property type="project" value="TreeGrafter"/>
</dbReference>
<dbReference type="EMBL" id="BDSP01000172">
    <property type="protein sequence ID" value="GAX21752.1"/>
    <property type="molecule type" value="Genomic_DNA"/>
</dbReference>
<organism evidence="8 9">
    <name type="scientific">Fistulifera solaris</name>
    <name type="common">Oleaginous diatom</name>
    <dbReference type="NCBI Taxonomy" id="1519565"/>
    <lineage>
        <taxon>Eukaryota</taxon>
        <taxon>Sar</taxon>
        <taxon>Stramenopiles</taxon>
        <taxon>Ochrophyta</taxon>
        <taxon>Bacillariophyta</taxon>
        <taxon>Bacillariophyceae</taxon>
        <taxon>Bacillariophycidae</taxon>
        <taxon>Naviculales</taxon>
        <taxon>Naviculaceae</taxon>
        <taxon>Fistulifera</taxon>
    </lineage>
</organism>
<keyword evidence="3 6" id="KW-0802">TPR repeat</keyword>
<feature type="repeat" description="TPR" evidence="6">
    <location>
        <begin position="160"/>
        <end position="193"/>
    </location>
</feature>
<feature type="region of interest" description="Disordered" evidence="7">
    <location>
        <begin position="1"/>
        <end position="24"/>
    </location>
</feature>
<dbReference type="PANTHER" id="PTHR12558:SF13">
    <property type="entry name" value="CELL DIVISION CYCLE PROTEIN 27 HOMOLOG"/>
    <property type="match status" value="1"/>
</dbReference>
<comment type="subcellular location">
    <subcellularLocation>
        <location evidence="1">Nucleus</location>
    </subcellularLocation>
</comment>
<dbReference type="InterPro" id="IPR019734">
    <property type="entry name" value="TPR_rpt"/>
</dbReference>
<dbReference type="OrthoDB" id="329563at2759"/>
<feature type="repeat" description="TPR" evidence="6">
    <location>
        <begin position="420"/>
        <end position="453"/>
    </location>
</feature>
<dbReference type="InterPro" id="IPR013105">
    <property type="entry name" value="TPR_2"/>
</dbReference>
<protein>
    <submittedName>
        <fullName evidence="8">Anaphase-promoting complex subunit 3</fullName>
    </submittedName>
</protein>
<dbReference type="Pfam" id="PF00515">
    <property type="entry name" value="TPR_1"/>
    <property type="match status" value="1"/>
</dbReference>
<dbReference type="InterPro" id="IPR011990">
    <property type="entry name" value="TPR-like_helical_dom_sf"/>
</dbReference>
<dbReference type="Pfam" id="PF12895">
    <property type="entry name" value="ANAPC3"/>
    <property type="match status" value="1"/>
</dbReference>
<dbReference type="SUPFAM" id="SSF48452">
    <property type="entry name" value="TPR-like"/>
    <property type="match status" value="3"/>
</dbReference>
<evidence type="ECO:0000256" key="1">
    <source>
        <dbReference type="ARBA" id="ARBA00004123"/>
    </source>
</evidence>
<feature type="compositionally biased region" description="Low complexity" evidence="7">
    <location>
        <begin position="220"/>
        <end position="230"/>
    </location>
</feature>
<evidence type="ECO:0000313" key="8">
    <source>
        <dbReference type="EMBL" id="GAX21752.1"/>
    </source>
</evidence>
<dbReference type="AlphaFoldDB" id="A0A1Z5K6F8"/>
<name>A0A1Z5K6F8_FISSO</name>
<dbReference type="GO" id="GO:0031145">
    <property type="term" value="P:anaphase-promoting complex-dependent catabolic process"/>
    <property type="evidence" value="ECO:0007669"/>
    <property type="project" value="TreeGrafter"/>
</dbReference>
<comment type="caution">
    <text evidence="8">The sequence shown here is derived from an EMBL/GenBank/DDBJ whole genome shotgun (WGS) entry which is preliminary data.</text>
</comment>
<dbReference type="Proteomes" id="UP000198406">
    <property type="component" value="Unassembled WGS sequence"/>
</dbReference>
<dbReference type="GO" id="GO:0016567">
    <property type="term" value="P:protein ubiquitination"/>
    <property type="evidence" value="ECO:0007669"/>
    <property type="project" value="TreeGrafter"/>
</dbReference>
<feature type="repeat" description="TPR" evidence="6">
    <location>
        <begin position="590"/>
        <end position="623"/>
    </location>
</feature>
<dbReference type="Pfam" id="PF13432">
    <property type="entry name" value="TPR_16"/>
    <property type="match status" value="1"/>
</dbReference>
<comment type="similarity">
    <text evidence="5">Belongs to the APC3/CDC27 family.</text>
</comment>
<dbReference type="GO" id="GO:0051301">
    <property type="term" value="P:cell division"/>
    <property type="evidence" value="ECO:0007669"/>
    <property type="project" value="TreeGrafter"/>
</dbReference>
<feature type="repeat" description="TPR" evidence="6">
    <location>
        <begin position="488"/>
        <end position="521"/>
    </location>
</feature>
<dbReference type="FunFam" id="1.25.40.10:FF:000018">
    <property type="entry name" value="Cell division cycle protein 27 homolog B"/>
    <property type="match status" value="1"/>
</dbReference>
<dbReference type="GO" id="GO:0005680">
    <property type="term" value="C:anaphase-promoting complex"/>
    <property type="evidence" value="ECO:0007669"/>
    <property type="project" value="TreeGrafter"/>
</dbReference>